<dbReference type="EMBL" id="MLJW01000004">
    <property type="protein sequence ID" value="OIR17814.1"/>
    <property type="molecule type" value="Genomic_DNA"/>
</dbReference>
<organism evidence="7">
    <name type="scientific">mine drainage metagenome</name>
    <dbReference type="NCBI Taxonomy" id="410659"/>
    <lineage>
        <taxon>unclassified sequences</taxon>
        <taxon>metagenomes</taxon>
        <taxon>ecological metagenomes</taxon>
    </lineage>
</organism>
<evidence type="ECO:0000256" key="4">
    <source>
        <dbReference type="ARBA" id="ARBA00023136"/>
    </source>
</evidence>
<keyword evidence="4 5" id="KW-0472">Membrane</keyword>
<protein>
    <recommendedName>
        <fullName evidence="6">Cytochrome b561 bacterial/Ni-hydrogenase domain-containing protein</fullName>
    </recommendedName>
</protein>
<feature type="transmembrane region" description="Helical" evidence="5">
    <location>
        <begin position="42"/>
        <end position="62"/>
    </location>
</feature>
<accession>A0A1J5U0J3</accession>
<feature type="transmembrane region" description="Helical" evidence="5">
    <location>
        <begin position="112"/>
        <end position="132"/>
    </location>
</feature>
<dbReference type="InterPro" id="IPR011577">
    <property type="entry name" value="Cyt_b561_bac/Ni-Hgenase"/>
</dbReference>
<feature type="transmembrane region" description="Helical" evidence="5">
    <location>
        <begin position="83"/>
        <end position="106"/>
    </location>
</feature>
<dbReference type="GO" id="GO:0016020">
    <property type="term" value="C:membrane"/>
    <property type="evidence" value="ECO:0007669"/>
    <property type="project" value="UniProtKB-SubCell"/>
</dbReference>
<dbReference type="AlphaFoldDB" id="A0A1J5U0J3"/>
<evidence type="ECO:0000256" key="2">
    <source>
        <dbReference type="ARBA" id="ARBA00022692"/>
    </source>
</evidence>
<dbReference type="Pfam" id="PF01292">
    <property type="entry name" value="Ni_hydr_CYTB"/>
    <property type="match status" value="1"/>
</dbReference>
<keyword evidence="2 5" id="KW-0812">Transmembrane</keyword>
<sequence>MKKIYRKLLLIHVAVFFILLITWICGEEIKTEAGSPFSALYYVLHIFLGSIIFILTLVEWITRNQTKLVHTPAMPQHLWINQILHRGYYLILMALPLTGIIVFFDFMESRPFYLLHGSLFNLLLILIMVNLASMMIEKLKVKPL</sequence>
<evidence type="ECO:0000259" key="6">
    <source>
        <dbReference type="Pfam" id="PF01292"/>
    </source>
</evidence>
<evidence type="ECO:0000256" key="3">
    <source>
        <dbReference type="ARBA" id="ARBA00022989"/>
    </source>
</evidence>
<comment type="subcellular location">
    <subcellularLocation>
        <location evidence="1">Membrane</location>
        <topology evidence="1">Multi-pass membrane protein</topology>
    </subcellularLocation>
</comment>
<proteinExistence type="predicted"/>
<reference evidence="7" key="1">
    <citation type="submission" date="2016-10" db="EMBL/GenBank/DDBJ databases">
        <title>Sequence of Gallionella enrichment culture.</title>
        <authorList>
            <person name="Poehlein A."/>
            <person name="Muehling M."/>
            <person name="Daniel R."/>
        </authorList>
    </citation>
    <scope>NUCLEOTIDE SEQUENCE</scope>
</reference>
<evidence type="ECO:0000313" key="7">
    <source>
        <dbReference type="EMBL" id="OIR17814.1"/>
    </source>
</evidence>
<gene>
    <name evidence="7" type="ORF">GALL_20360</name>
</gene>
<name>A0A1J5U0J3_9ZZZZ</name>
<comment type="caution">
    <text evidence="7">The sequence shown here is derived from an EMBL/GenBank/DDBJ whole genome shotgun (WGS) entry which is preliminary data.</text>
</comment>
<keyword evidence="3 5" id="KW-1133">Transmembrane helix</keyword>
<feature type="domain" description="Cytochrome b561 bacterial/Ni-hydrogenase" evidence="6">
    <location>
        <begin position="10"/>
        <end position="133"/>
    </location>
</feature>
<dbReference type="GO" id="GO:0009055">
    <property type="term" value="F:electron transfer activity"/>
    <property type="evidence" value="ECO:0007669"/>
    <property type="project" value="InterPro"/>
</dbReference>
<evidence type="ECO:0000256" key="1">
    <source>
        <dbReference type="ARBA" id="ARBA00004141"/>
    </source>
</evidence>
<evidence type="ECO:0000256" key="5">
    <source>
        <dbReference type="SAM" id="Phobius"/>
    </source>
</evidence>